<protein>
    <submittedName>
        <fullName evidence="1">Uncharacterized protein</fullName>
    </submittedName>
</protein>
<comment type="caution">
    <text evidence="1">The sequence shown here is derived from an EMBL/GenBank/DDBJ whole genome shotgun (WGS) entry which is preliminary data.</text>
</comment>
<proteinExistence type="predicted"/>
<dbReference type="EMBL" id="QTUJ01000002">
    <property type="protein sequence ID" value="REF69960.1"/>
    <property type="molecule type" value="Genomic_DNA"/>
</dbReference>
<sequence length="220" mass="24098">MQVSFPFPVKLQSSVPKLEGLRFQPFTNIDGETFAKPALNGFWRLDMTVLAHDMQSHLALSSFITQMSAAGTTCVVPVCTQWRPNDENGRRLTGCDMAPAYTFDHVGFLGEPFDGFTLRAAAAHRASYIDVNKPALSQLWPGHFISLGNRLHQVVNTTSIGESETAIRVSIMPNLREAQPSGAVVIVDQLRLKVMMESGDQIGLGTGRFRSSALSLVEAF</sequence>
<evidence type="ECO:0000313" key="1">
    <source>
        <dbReference type="EMBL" id="REF69960.1"/>
    </source>
</evidence>
<evidence type="ECO:0000313" key="2">
    <source>
        <dbReference type="Proteomes" id="UP000256941"/>
    </source>
</evidence>
<reference evidence="1 2" key="1">
    <citation type="submission" date="2018-08" db="EMBL/GenBank/DDBJ databases">
        <title>Genomic Encyclopedia of Archaeal and Bacterial Type Strains, Phase II (KMG-II): from individual species to whole genera.</title>
        <authorList>
            <person name="Goeker M."/>
        </authorList>
    </citation>
    <scope>NUCLEOTIDE SEQUENCE [LARGE SCALE GENOMIC DNA]</scope>
    <source>
        <strain evidence="1 2">DSM 17099</strain>
    </source>
</reference>
<name>A0A3D9XHN4_PARVE</name>
<dbReference type="RefSeq" id="WP_116222075.1">
    <property type="nucleotide sequence ID" value="NZ_CP038197.1"/>
</dbReference>
<organism evidence="1 2">
    <name type="scientific">Paracoccus versutus</name>
    <name type="common">Thiobacillus versutus</name>
    <dbReference type="NCBI Taxonomy" id="34007"/>
    <lineage>
        <taxon>Bacteria</taxon>
        <taxon>Pseudomonadati</taxon>
        <taxon>Pseudomonadota</taxon>
        <taxon>Alphaproteobacteria</taxon>
        <taxon>Rhodobacterales</taxon>
        <taxon>Paracoccaceae</taxon>
        <taxon>Paracoccus</taxon>
    </lineage>
</organism>
<accession>A0A3D9XHN4</accession>
<gene>
    <name evidence="1" type="ORF">BDD41_2679</name>
</gene>
<dbReference type="Proteomes" id="UP000256941">
    <property type="component" value="Unassembled WGS sequence"/>
</dbReference>
<dbReference type="AlphaFoldDB" id="A0A3D9XHN4"/>